<feature type="transmembrane region" description="Helical" evidence="1">
    <location>
        <begin position="23"/>
        <end position="53"/>
    </location>
</feature>
<organism evidence="2 3">
    <name type="scientific">Thanatephorus cucumeris (strain AG1-IB / isolate 7/3/14)</name>
    <name type="common">Lettuce bottom rot fungus</name>
    <name type="synonym">Rhizoctonia solani</name>
    <dbReference type="NCBI Taxonomy" id="1108050"/>
    <lineage>
        <taxon>Eukaryota</taxon>
        <taxon>Fungi</taxon>
        <taxon>Dikarya</taxon>
        <taxon>Basidiomycota</taxon>
        <taxon>Agaricomycotina</taxon>
        <taxon>Agaricomycetes</taxon>
        <taxon>Cantharellales</taxon>
        <taxon>Ceratobasidiaceae</taxon>
        <taxon>Rhizoctonia</taxon>
        <taxon>Rhizoctonia solani AG-1</taxon>
    </lineage>
</organism>
<proteinExistence type="predicted"/>
<sequence>MSLTSFNPLEGQSTMLIRPDVMLFAFLALVLFCASGPIILDLGLFIVTLIGILKLRGAKGCARTWLGPVVPQICVATGSTSVVEQAIRTARL</sequence>
<accession>M5CAB9</accession>
<gene>
    <name evidence="2" type="ORF">BN14_06835</name>
</gene>
<evidence type="ECO:0000313" key="2">
    <source>
        <dbReference type="EMBL" id="CCO32772.1"/>
    </source>
</evidence>
<keyword evidence="1" id="KW-0472">Membrane</keyword>
<dbReference type="HOGENOM" id="CLU_2414827_0_0_1"/>
<keyword evidence="1" id="KW-1133">Transmembrane helix</keyword>
<keyword evidence="1" id="KW-0812">Transmembrane</keyword>
<protein>
    <submittedName>
        <fullName evidence="2">Uncharacterized protein</fullName>
    </submittedName>
</protein>
<reference evidence="2 3" key="1">
    <citation type="journal article" date="2013" name="J. Biotechnol.">
        <title>Establishment and interpretation of the genome sequence of the phytopathogenic fungus Rhizoctonia solani AG1-IB isolate 7/3/14.</title>
        <authorList>
            <person name="Wibberg D.W."/>
            <person name="Jelonek L.J."/>
            <person name="Rupp O.R."/>
            <person name="Hennig M.H."/>
            <person name="Eikmeyer F.E."/>
            <person name="Goesmann A.G."/>
            <person name="Hartmann A.H."/>
            <person name="Borriss R.B."/>
            <person name="Grosch R.G."/>
            <person name="Puehler A.P."/>
            <person name="Schlueter A.S."/>
        </authorList>
    </citation>
    <scope>NUCLEOTIDE SEQUENCE [LARGE SCALE GENOMIC DNA]</scope>
    <source>
        <strain evidence="3">AG1-IB / isolate 7/3/14</strain>
    </source>
</reference>
<dbReference type="AlphaFoldDB" id="M5CAB9"/>
<name>M5CAB9_THACB</name>
<evidence type="ECO:0000256" key="1">
    <source>
        <dbReference type="SAM" id="Phobius"/>
    </source>
</evidence>
<comment type="caution">
    <text evidence="2">The sequence shown here is derived from an EMBL/GenBank/DDBJ whole genome shotgun (WGS) entry which is preliminary data.</text>
</comment>
<dbReference type="EMBL" id="CAOJ01010410">
    <property type="protein sequence ID" value="CCO32772.1"/>
    <property type="molecule type" value="Genomic_DNA"/>
</dbReference>
<evidence type="ECO:0000313" key="3">
    <source>
        <dbReference type="Proteomes" id="UP000012065"/>
    </source>
</evidence>
<dbReference type="Proteomes" id="UP000012065">
    <property type="component" value="Unassembled WGS sequence"/>
</dbReference>